<proteinExistence type="predicted"/>
<protein>
    <submittedName>
        <fullName evidence="2">Uncharacterized protein</fullName>
    </submittedName>
</protein>
<gene>
    <name evidence="2" type="ORF">K0M31_019762</name>
</gene>
<feature type="region of interest" description="Disordered" evidence="1">
    <location>
        <begin position="51"/>
        <end position="102"/>
    </location>
</feature>
<dbReference type="EMBL" id="JAHYIQ010000008">
    <property type="protein sequence ID" value="KAK1130078.1"/>
    <property type="molecule type" value="Genomic_DNA"/>
</dbReference>
<dbReference type="AlphaFoldDB" id="A0AA40KRH8"/>
<comment type="caution">
    <text evidence="2">The sequence shown here is derived from an EMBL/GenBank/DDBJ whole genome shotgun (WGS) entry which is preliminary data.</text>
</comment>
<evidence type="ECO:0000313" key="3">
    <source>
        <dbReference type="Proteomes" id="UP001177670"/>
    </source>
</evidence>
<reference evidence="2" key="1">
    <citation type="submission" date="2021-10" db="EMBL/GenBank/DDBJ databases">
        <title>Melipona bicolor Genome sequencing and assembly.</title>
        <authorList>
            <person name="Araujo N.S."/>
            <person name="Arias M.C."/>
        </authorList>
    </citation>
    <scope>NUCLEOTIDE SEQUENCE</scope>
    <source>
        <strain evidence="2">USP_2M_L1-L4_2017</strain>
        <tissue evidence="2">Whole body</tissue>
    </source>
</reference>
<evidence type="ECO:0000313" key="2">
    <source>
        <dbReference type="EMBL" id="KAK1130078.1"/>
    </source>
</evidence>
<sequence length="102" mass="11401">MIDIQSSILGYRCKKLRTLELLVKEGERSGITSQVPRPVLGWLCLTQEEKNARDPVLGDNEKRTPGQEEVDAAPQRALPLEGGYAGEGKKETRRRSQPGDQR</sequence>
<name>A0AA40KRH8_9HYME</name>
<dbReference type="Proteomes" id="UP001177670">
    <property type="component" value="Unassembled WGS sequence"/>
</dbReference>
<accession>A0AA40KRH8</accession>
<evidence type="ECO:0000256" key="1">
    <source>
        <dbReference type="SAM" id="MobiDB-lite"/>
    </source>
</evidence>
<organism evidence="2 3">
    <name type="scientific">Melipona bicolor</name>
    <dbReference type="NCBI Taxonomy" id="60889"/>
    <lineage>
        <taxon>Eukaryota</taxon>
        <taxon>Metazoa</taxon>
        <taxon>Ecdysozoa</taxon>
        <taxon>Arthropoda</taxon>
        <taxon>Hexapoda</taxon>
        <taxon>Insecta</taxon>
        <taxon>Pterygota</taxon>
        <taxon>Neoptera</taxon>
        <taxon>Endopterygota</taxon>
        <taxon>Hymenoptera</taxon>
        <taxon>Apocrita</taxon>
        <taxon>Aculeata</taxon>
        <taxon>Apoidea</taxon>
        <taxon>Anthophila</taxon>
        <taxon>Apidae</taxon>
        <taxon>Melipona</taxon>
    </lineage>
</organism>
<keyword evidence="3" id="KW-1185">Reference proteome</keyword>